<organism evidence="2 3">
    <name type="scientific">Pseudoalteromonas arctica</name>
    <dbReference type="NCBI Taxonomy" id="394751"/>
    <lineage>
        <taxon>Bacteria</taxon>
        <taxon>Pseudomonadati</taxon>
        <taxon>Pseudomonadota</taxon>
        <taxon>Gammaproteobacteria</taxon>
        <taxon>Alteromonadales</taxon>
        <taxon>Pseudoalteromonadaceae</taxon>
        <taxon>Pseudoalteromonas</taxon>
    </lineage>
</organism>
<feature type="signal peptide" evidence="1">
    <location>
        <begin position="1"/>
        <end position="21"/>
    </location>
</feature>
<proteinExistence type="predicted"/>
<evidence type="ECO:0000313" key="2">
    <source>
        <dbReference type="EMBL" id="NMP04656.1"/>
    </source>
</evidence>
<evidence type="ECO:0000256" key="1">
    <source>
        <dbReference type="SAM" id="SignalP"/>
    </source>
</evidence>
<protein>
    <submittedName>
        <fullName evidence="2">Uncharacterized protein</fullName>
    </submittedName>
</protein>
<evidence type="ECO:0000313" key="3">
    <source>
        <dbReference type="Proteomes" id="UP000549590"/>
    </source>
</evidence>
<dbReference type="Proteomes" id="UP000549590">
    <property type="component" value="Unassembled WGS sequence"/>
</dbReference>
<accession>A0AAP7CNH9</accession>
<dbReference type="RefSeq" id="WP_169045179.1">
    <property type="nucleotide sequence ID" value="NZ_JABBYB010000013.1"/>
</dbReference>
<gene>
    <name evidence="2" type="ORF">HHE94_18300</name>
</gene>
<feature type="chain" id="PRO_5042880501" evidence="1">
    <location>
        <begin position="22"/>
        <end position="192"/>
    </location>
</feature>
<reference evidence="2 3" key="1">
    <citation type="submission" date="2020-04" db="EMBL/GenBank/DDBJ databases">
        <title>Genome sequencing and assembly of Pseudoalteromonas arctica.</title>
        <authorList>
            <person name="Cook G.M."/>
        </authorList>
    </citation>
    <scope>NUCLEOTIDE SEQUENCE [LARGE SCALE GENOMIC DNA]</scope>
    <source>
        <strain evidence="2 3">NEC-BIFX-2020_001</strain>
    </source>
</reference>
<comment type="caution">
    <text evidence="2">The sequence shown here is derived from an EMBL/GenBank/DDBJ whole genome shotgun (WGS) entry which is preliminary data.</text>
</comment>
<dbReference type="EMBL" id="JABBYB010000013">
    <property type="protein sequence ID" value="NMP04656.1"/>
    <property type="molecule type" value="Genomic_DNA"/>
</dbReference>
<dbReference type="AlphaFoldDB" id="A0AAP7CNH9"/>
<sequence length="192" mass="22364">MKFCKTLIITTSLLFSTVVISAEREDVEKLRAEQIKKWGTSGLPKPQELIAKAKVILNKPIELQTIGELRKTAENSNKAANYVGFILDQYASYYRENYKYDFVQEKVAPFHDKYVVISNKLKNLRNQSYLNLGKKLASQGNETEAFFYFRDAYRLASFTDEEGDHKGIRYKAEREMLKLLELGDMESFVYWQ</sequence>
<keyword evidence="1" id="KW-0732">Signal</keyword>
<name>A0AAP7CNH9_9GAMM</name>